<sequence>SKRHHALLELLSSERAHASDLALVRELYIPAALGACNPPHPFPLTPPASSSSSGRTLSTASDEDSSAPAGPPMTPEDVRIVFGNIADIALFADSFSDRLEGALGDVIDGGRGHDRVGSLFIEVIPRMEREYTTYITHHPVAAEYLSKLPQTPALTAYLSRARSSAAAFSHAWDLPSLLIKPVQRLLKYPLLLQAVLDDTPTTHPDHDNLRRAREMMSTVSHTINDAQRRLETVRDVLANGGKTPDALLAGLPKRSMLLVRGPSGKGKAPMTPAENEEAAAVAKLEAEITGILAALDALKPNATDWADGTHEFALALSSWARGFGKITGLTAADGGSEAYDAFLAIADGELARLSVDASARIIEELFPLIARLHASAAPPRALLDALHALAPSHHALLHHNAAKGKPDKALLDASTAYTALRQQLALELPTFVELLRAGGRAAARVLVGIQAGFYADARARWRGLWDALRVDGERNAGAEETMRVWRGRVEEVEREAERLRILRPEKLVPPARTRTAAATAVRPGLGRRRSGSRKVGGAPASPLVPVFPSDDALPTLPPAPLSVSTDGAPTRLRVSSKWLTARAKYTCAVVHACEPPAGAAYYGLPFFRLRRGERYEVLKEAGHPSVHAALPLYVDDGDDCLLLARDGGGSLGWVLASFLYP</sequence>
<comment type="caution">
    <text evidence="1">The sequence shown here is derived from an EMBL/GenBank/DDBJ whole genome shotgun (WGS) entry which is preliminary data.</text>
</comment>
<feature type="non-terminal residue" evidence="1">
    <location>
        <position position="661"/>
    </location>
</feature>
<keyword evidence="2" id="KW-1185">Reference proteome</keyword>
<name>A0ACB8QDX4_9AGAM</name>
<reference evidence="1" key="2">
    <citation type="journal article" date="2022" name="New Phytol.">
        <title>Evolutionary transition to the ectomycorrhizal habit in the genomes of a hyperdiverse lineage of mushroom-forming fungi.</title>
        <authorList>
            <person name="Looney B."/>
            <person name="Miyauchi S."/>
            <person name="Morin E."/>
            <person name="Drula E."/>
            <person name="Courty P.E."/>
            <person name="Kohler A."/>
            <person name="Kuo A."/>
            <person name="LaButti K."/>
            <person name="Pangilinan J."/>
            <person name="Lipzen A."/>
            <person name="Riley R."/>
            <person name="Andreopoulos W."/>
            <person name="He G."/>
            <person name="Johnson J."/>
            <person name="Nolan M."/>
            <person name="Tritt A."/>
            <person name="Barry K.W."/>
            <person name="Grigoriev I.V."/>
            <person name="Nagy L.G."/>
            <person name="Hibbett D."/>
            <person name="Henrissat B."/>
            <person name="Matheny P.B."/>
            <person name="Labbe J."/>
            <person name="Martin F.M."/>
        </authorList>
    </citation>
    <scope>NUCLEOTIDE SEQUENCE</scope>
    <source>
        <strain evidence="1">EC-137</strain>
    </source>
</reference>
<reference evidence="1" key="1">
    <citation type="submission" date="2021-02" db="EMBL/GenBank/DDBJ databases">
        <authorList>
            <consortium name="DOE Joint Genome Institute"/>
            <person name="Ahrendt S."/>
            <person name="Looney B.P."/>
            <person name="Miyauchi S."/>
            <person name="Morin E."/>
            <person name="Drula E."/>
            <person name="Courty P.E."/>
            <person name="Chicoki N."/>
            <person name="Fauchery L."/>
            <person name="Kohler A."/>
            <person name="Kuo A."/>
            <person name="Labutti K."/>
            <person name="Pangilinan J."/>
            <person name="Lipzen A."/>
            <person name="Riley R."/>
            <person name="Andreopoulos W."/>
            <person name="He G."/>
            <person name="Johnson J."/>
            <person name="Barry K.W."/>
            <person name="Grigoriev I.V."/>
            <person name="Nagy L."/>
            <person name="Hibbett D."/>
            <person name="Henrissat B."/>
            <person name="Matheny P.B."/>
            <person name="Labbe J."/>
            <person name="Martin F."/>
        </authorList>
    </citation>
    <scope>NUCLEOTIDE SEQUENCE</scope>
    <source>
        <strain evidence="1">EC-137</strain>
    </source>
</reference>
<dbReference type="Proteomes" id="UP000814128">
    <property type="component" value="Unassembled WGS sequence"/>
</dbReference>
<proteinExistence type="predicted"/>
<evidence type="ECO:0000313" key="2">
    <source>
        <dbReference type="Proteomes" id="UP000814128"/>
    </source>
</evidence>
<dbReference type="EMBL" id="MU273648">
    <property type="protein sequence ID" value="KAI0029937.1"/>
    <property type="molecule type" value="Genomic_DNA"/>
</dbReference>
<feature type="non-terminal residue" evidence="1">
    <location>
        <position position="1"/>
    </location>
</feature>
<evidence type="ECO:0000313" key="1">
    <source>
        <dbReference type="EMBL" id="KAI0029937.1"/>
    </source>
</evidence>
<organism evidence="1 2">
    <name type="scientific">Vararia minispora EC-137</name>
    <dbReference type="NCBI Taxonomy" id="1314806"/>
    <lineage>
        <taxon>Eukaryota</taxon>
        <taxon>Fungi</taxon>
        <taxon>Dikarya</taxon>
        <taxon>Basidiomycota</taxon>
        <taxon>Agaricomycotina</taxon>
        <taxon>Agaricomycetes</taxon>
        <taxon>Russulales</taxon>
        <taxon>Lachnocladiaceae</taxon>
        <taxon>Vararia</taxon>
    </lineage>
</organism>
<protein>
    <submittedName>
        <fullName evidence="1">Dbl homology domain-containing protein</fullName>
    </submittedName>
</protein>
<accession>A0ACB8QDX4</accession>
<gene>
    <name evidence="1" type="ORF">K488DRAFT_15344</name>
</gene>